<keyword evidence="1" id="KW-1133">Transmembrane helix</keyword>
<sequence>MYVITANVKKKGQSTSQMTNDKDYHMILVVIIVVRGETMLQRALGSGWGVMIPGALIVALGYAGVSADVWRILVAVGMLMSAAMIWHRQLRHFILLPSCVALIGGIMLMIVDIKLRG</sequence>
<organism evidence="2 3">
    <name type="scientific">Klebsiella pneumoniae</name>
    <dbReference type="NCBI Taxonomy" id="573"/>
    <lineage>
        <taxon>Bacteria</taxon>
        <taxon>Pseudomonadati</taxon>
        <taxon>Pseudomonadota</taxon>
        <taxon>Gammaproteobacteria</taxon>
        <taxon>Enterobacterales</taxon>
        <taxon>Enterobacteriaceae</taxon>
        <taxon>Klebsiella/Raoultella group</taxon>
        <taxon>Klebsiella</taxon>
        <taxon>Klebsiella pneumoniae complex</taxon>
    </lineage>
</organism>
<accession>A0A2X3ITK3</accession>
<keyword evidence="1" id="KW-0812">Transmembrane</keyword>
<dbReference type="Proteomes" id="UP000250675">
    <property type="component" value="Unassembled WGS sequence"/>
</dbReference>
<name>A0A2X3ITK3_KLEPN</name>
<evidence type="ECO:0000313" key="3">
    <source>
        <dbReference type="Proteomes" id="UP000250675"/>
    </source>
</evidence>
<proteinExistence type="predicted"/>
<evidence type="ECO:0000313" key="2">
    <source>
        <dbReference type="EMBL" id="SQC87353.1"/>
    </source>
</evidence>
<feature type="transmembrane region" description="Helical" evidence="1">
    <location>
        <begin position="43"/>
        <end position="63"/>
    </location>
</feature>
<protein>
    <submittedName>
        <fullName evidence="2">Tryptophan-specific transport protein</fullName>
    </submittedName>
</protein>
<dbReference type="EMBL" id="UASO01000009">
    <property type="protein sequence ID" value="SQC87353.1"/>
    <property type="molecule type" value="Genomic_DNA"/>
</dbReference>
<gene>
    <name evidence="2" type="primary">mtr_3</name>
    <name evidence="2" type="ORF">NCTC9645_05475</name>
</gene>
<keyword evidence="1" id="KW-0472">Membrane</keyword>
<dbReference type="AlphaFoldDB" id="A0A2X3ITK3"/>
<feature type="transmembrane region" description="Helical" evidence="1">
    <location>
        <begin position="93"/>
        <end position="111"/>
    </location>
</feature>
<dbReference type="Pfam" id="PF07256">
    <property type="entry name" value="DUF1435"/>
    <property type="match status" value="1"/>
</dbReference>
<dbReference type="InterPro" id="IPR009885">
    <property type="entry name" value="DUF1435"/>
</dbReference>
<feature type="transmembrane region" description="Helical" evidence="1">
    <location>
        <begin position="69"/>
        <end position="86"/>
    </location>
</feature>
<evidence type="ECO:0000256" key="1">
    <source>
        <dbReference type="SAM" id="Phobius"/>
    </source>
</evidence>
<reference evidence="2 3" key="1">
    <citation type="submission" date="2018-06" db="EMBL/GenBank/DDBJ databases">
        <authorList>
            <consortium name="Pathogen Informatics"/>
            <person name="Doyle S."/>
        </authorList>
    </citation>
    <scope>NUCLEOTIDE SEQUENCE [LARGE SCALE GENOMIC DNA]</scope>
    <source>
        <strain evidence="2 3">NCTC9645</strain>
    </source>
</reference>